<feature type="active site" description="Proton donor/acceptor" evidence="2">
    <location>
        <position position="208"/>
    </location>
</feature>
<gene>
    <name evidence="5" type="ORF">BIV57_06605</name>
</gene>
<feature type="binding site" evidence="3">
    <location>
        <position position="111"/>
    </location>
    <ligand>
        <name>substrate</name>
    </ligand>
</feature>
<dbReference type="SUPFAM" id="SSF63829">
    <property type="entry name" value="Calcium-dependent phosphotriesterase"/>
    <property type="match status" value="1"/>
</dbReference>
<organism evidence="5 6">
    <name type="scientific">Mangrovactinospora gilvigrisea</name>
    <dbReference type="NCBI Taxonomy" id="1428644"/>
    <lineage>
        <taxon>Bacteria</taxon>
        <taxon>Bacillati</taxon>
        <taxon>Actinomycetota</taxon>
        <taxon>Actinomycetes</taxon>
        <taxon>Kitasatosporales</taxon>
        <taxon>Streptomycetaceae</taxon>
        <taxon>Mangrovactinospora</taxon>
    </lineage>
</organism>
<dbReference type="PRINTS" id="PR01790">
    <property type="entry name" value="SMP30FAMILY"/>
</dbReference>
<dbReference type="PANTHER" id="PTHR10907:SF47">
    <property type="entry name" value="REGUCALCIN"/>
    <property type="match status" value="1"/>
</dbReference>
<reference evidence="5 6" key="1">
    <citation type="submission" date="2016-10" db="EMBL/GenBank/DDBJ databases">
        <title>Genome sequence of Streptomyces gilvigriseus MUSC 26.</title>
        <authorList>
            <person name="Lee L.-H."/>
            <person name="Ser H.-L."/>
        </authorList>
    </citation>
    <scope>NUCLEOTIDE SEQUENCE [LARGE SCALE GENOMIC DNA]</scope>
    <source>
        <strain evidence="5 6">MUSC 26</strain>
    </source>
</reference>
<feature type="binding site" evidence="3">
    <location>
        <position position="163"/>
    </location>
    <ligand>
        <name>a divalent metal cation</name>
        <dbReference type="ChEBI" id="CHEBI:60240"/>
    </ligand>
</feature>
<comment type="cofactor">
    <cofactor evidence="3">
        <name>Zn(2+)</name>
        <dbReference type="ChEBI" id="CHEBI:29105"/>
    </cofactor>
    <text evidence="3">Binds 1 divalent metal cation per subunit.</text>
</comment>
<dbReference type="EMBL" id="MLCF01000025">
    <property type="protein sequence ID" value="OIV38324.1"/>
    <property type="molecule type" value="Genomic_DNA"/>
</dbReference>
<evidence type="ECO:0000256" key="1">
    <source>
        <dbReference type="ARBA" id="ARBA00008853"/>
    </source>
</evidence>
<proteinExistence type="inferred from homology"/>
<dbReference type="OrthoDB" id="2633250at2"/>
<dbReference type="Pfam" id="PF08450">
    <property type="entry name" value="SGL"/>
    <property type="match status" value="1"/>
</dbReference>
<evidence type="ECO:0000313" key="5">
    <source>
        <dbReference type="EMBL" id="OIV38324.1"/>
    </source>
</evidence>
<dbReference type="GO" id="GO:0019853">
    <property type="term" value="P:L-ascorbic acid biosynthetic process"/>
    <property type="evidence" value="ECO:0007669"/>
    <property type="project" value="TreeGrafter"/>
</dbReference>
<feature type="binding site" evidence="3">
    <location>
        <position position="109"/>
    </location>
    <ligand>
        <name>substrate</name>
    </ligand>
</feature>
<accession>A0A1J7C9Y0</accession>
<keyword evidence="3" id="KW-0862">Zinc</keyword>
<feature type="binding site" evidence="3">
    <location>
        <position position="208"/>
    </location>
    <ligand>
        <name>a divalent metal cation</name>
        <dbReference type="ChEBI" id="CHEBI:60240"/>
    </ligand>
</feature>
<comment type="caution">
    <text evidence="5">The sequence shown here is derived from an EMBL/GenBank/DDBJ whole genome shotgun (WGS) entry which is preliminary data.</text>
</comment>
<dbReference type="GO" id="GO:0005509">
    <property type="term" value="F:calcium ion binding"/>
    <property type="evidence" value="ECO:0007669"/>
    <property type="project" value="TreeGrafter"/>
</dbReference>
<keyword evidence="3" id="KW-0479">Metal-binding</keyword>
<protein>
    <recommendedName>
        <fullName evidence="4">SMP-30/Gluconolactonase/LRE-like region domain-containing protein</fullName>
    </recommendedName>
</protein>
<dbReference type="Proteomes" id="UP000243342">
    <property type="component" value="Unassembled WGS sequence"/>
</dbReference>
<dbReference type="InterPro" id="IPR013658">
    <property type="entry name" value="SGL"/>
</dbReference>
<evidence type="ECO:0000313" key="6">
    <source>
        <dbReference type="Proteomes" id="UP000243342"/>
    </source>
</evidence>
<sequence>MSKAEQITGADAYHGEGPCWYDGWGGLRWVDMLAGCVLSLDAGHGTVRRHPTASRVAAVVRPRARGGSVLALERGFAVLGSGPDGSWDGLEVGIRPEAVQLWDAGEGVRMNEGGCSPDGVLYVGSMAYDQSGGSGTGRGRVWRLAPSGTVEVARAFGDVTISNGLEWSPDETLAYYVDTPTDRIDVFDWTAEEGLRNRRPFARVEHPDGLTVDASGRVWVARYGGGCVECYGPDGKLEEVVEVGTPRVTACTFGGPGLGELWITTSAEGMSPTDREADPAAGALFRHVPGEGVRGMPVRPYAG</sequence>
<dbReference type="InterPro" id="IPR005511">
    <property type="entry name" value="SMP-30"/>
</dbReference>
<dbReference type="RefSeq" id="WP_071655733.1">
    <property type="nucleotide sequence ID" value="NZ_MLCF01000025.1"/>
</dbReference>
<dbReference type="Gene3D" id="2.120.10.30">
    <property type="entry name" value="TolB, C-terminal domain"/>
    <property type="match status" value="1"/>
</dbReference>
<name>A0A1J7C9Y0_9ACTN</name>
<feature type="domain" description="SMP-30/Gluconolactonase/LRE-like region" evidence="4">
    <location>
        <begin position="15"/>
        <end position="266"/>
    </location>
</feature>
<dbReference type="STRING" id="1428644.BIV57_06605"/>
<evidence type="ECO:0000256" key="3">
    <source>
        <dbReference type="PIRSR" id="PIRSR605511-2"/>
    </source>
</evidence>
<evidence type="ECO:0000259" key="4">
    <source>
        <dbReference type="Pfam" id="PF08450"/>
    </source>
</evidence>
<comment type="similarity">
    <text evidence="1">Belongs to the SMP-30/CGR1 family.</text>
</comment>
<dbReference type="InterPro" id="IPR011042">
    <property type="entry name" value="6-blade_b-propeller_TolB-like"/>
</dbReference>
<feature type="binding site" evidence="3">
    <location>
        <position position="129"/>
    </location>
    <ligand>
        <name>substrate</name>
    </ligand>
</feature>
<dbReference type="PANTHER" id="PTHR10907">
    <property type="entry name" value="REGUCALCIN"/>
    <property type="match status" value="1"/>
</dbReference>
<dbReference type="GO" id="GO:0004341">
    <property type="term" value="F:gluconolactonase activity"/>
    <property type="evidence" value="ECO:0007669"/>
    <property type="project" value="TreeGrafter"/>
</dbReference>
<evidence type="ECO:0000256" key="2">
    <source>
        <dbReference type="PIRSR" id="PIRSR605511-1"/>
    </source>
</evidence>
<feature type="binding site" evidence="3">
    <location>
        <position position="16"/>
    </location>
    <ligand>
        <name>a divalent metal cation</name>
        <dbReference type="ChEBI" id="CHEBI:60240"/>
    </ligand>
</feature>
<dbReference type="AlphaFoldDB" id="A0A1J7C9Y0"/>
<keyword evidence="6" id="KW-1185">Reference proteome</keyword>